<dbReference type="PATRIC" id="fig|1365176.7.peg.484"/>
<keyword evidence="1" id="KW-1133">Transmembrane helix</keyword>
<keyword evidence="3" id="KW-1185">Reference proteome</keyword>
<dbReference type="KEGG" id="thb:N186_02450"/>
<feature type="transmembrane region" description="Helical" evidence="1">
    <location>
        <begin position="319"/>
        <end position="336"/>
    </location>
</feature>
<proteinExistence type="predicted"/>
<gene>
    <name evidence="2" type="ORF">N186_02450</name>
</gene>
<accession>S5ZCZ0</accession>
<feature type="transmembrane region" description="Helical" evidence="1">
    <location>
        <begin position="231"/>
        <end position="250"/>
    </location>
</feature>
<dbReference type="AlphaFoldDB" id="S5ZCZ0"/>
<organism evidence="2 3">
    <name type="scientific">Thermofilum adornatum</name>
    <dbReference type="NCBI Taxonomy" id="1365176"/>
    <lineage>
        <taxon>Archaea</taxon>
        <taxon>Thermoproteota</taxon>
        <taxon>Thermoprotei</taxon>
        <taxon>Thermofilales</taxon>
        <taxon>Thermofilaceae</taxon>
        <taxon>Thermofilum</taxon>
    </lineage>
</organism>
<feature type="transmembrane region" description="Helical" evidence="1">
    <location>
        <begin position="256"/>
        <end position="277"/>
    </location>
</feature>
<name>S5ZCZ0_9CREN</name>
<dbReference type="HOGENOM" id="CLU_753596_0_0_2"/>
<keyword evidence="1" id="KW-0472">Membrane</keyword>
<keyword evidence="1" id="KW-0812">Transmembrane</keyword>
<dbReference type="RefSeq" id="WP_020962177.1">
    <property type="nucleotide sequence ID" value="NC_022093.1"/>
</dbReference>
<dbReference type="GeneID" id="16573136"/>
<protein>
    <submittedName>
        <fullName evidence="2">Uncharacterized protein</fullName>
    </submittedName>
</protein>
<evidence type="ECO:0000256" key="1">
    <source>
        <dbReference type="SAM" id="Phobius"/>
    </source>
</evidence>
<sequence>MHGETHKVVTQRALSYLRSMELPVVLPRNFDRKLVRENVKLDEEAEYAEMRYFDFETGGTRVYRRRIAHHSENIDVASQNLPSDVQLFFALYNKKRDILGRLDKVRREILRYRTVSEAGIAELGKVLHYVQDRCVPSYDKWLHDEIEKKARKYHELLDDPTIFDAKPIGRKELRKMLDRQPVARTPREAVICAAKYTFAVLFAVLGNALEAPAGHLEKAVRLRGKFSGRVLQVYIGLALLALISFALVLYEVWKTNIYYLFIAALSAVSLQPALFAFKSLSKNMQTFLNGLFEATDIIETFSFLIPALSLSILMNPLPFLLFSLSATMLVVFPFLFKDFREIREDIPWFLWRTAYPSETKRVKVKIS</sequence>
<evidence type="ECO:0000313" key="3">
    <source>
        <dbReference type="Proteomes" id="UP000015543"/>
    </source>
</evidence>
<dbReference type="eggNOG" id="arCOG07030">
    <property type="taxonomic scope" value="Archaea"/>
</dbReference>
<dbReference type="EMBL" id="CP006646">
    <property type="protein sequence ID" value="AGT34873.1"/>
    <property type="molecule type" value="Genomic_DNA"/>
</dbReference>
<dbReference type="Proteomes" id="UP000015543">
    <property type="component" value="Chromosome"/>
</dbReference>
<evidence type="ECO:0000313" key="2">
    <source>
        <dbReference type="EMBL" id="AGT34873.1"/>
    </source>
</evidence>
<reference evidence="2 3" key="1">
    <citation type="journal article" date="2013" name="Genome Announc.">
        <title>Complete Genomic Sequence of 'Thermofilum adornatus' Strain 1910bT, a Hyperthermophilic Anaerobic Organotrophic Crenarchaeon.</title>
        <authorList>
            <person name="Dominova I.N."/>
            <person name="Kublanov I.V."/>
            <person name="Podosokorskaya O.A."/>
            <person name="Derbikova K.S."/>
            <person name="Patrushev M.V."/>
            <person name="Toshchakov S.V."/>
        </authorList>
    </citation>
    <scope>NUCLEOTIDE SEQUENCE [LARGE SCALE GENOMIC DNA]</scope>
    <source>
        <strain evidence="3">1910b</strain>
    </source>
</reference>